<dbReference type="InterPro" id="IPR011701">
    <property type="entry name" value="MFS"/>
</dbReference>
<feature type="transmembrane region" description="Helical" evidence="7">
    <location>
        <begin position="130"/>
        <end position="150"/>
    </location>
</feature>
<dbReference type="InterPro" id="IPR020846">
    <property type="entry name" value="MFS_dom"/>
</dbReference>
<proteinExistence type="predicted"/>
<dbReference type="PANTHER" id="PTHR43791">
    <property type="entry name" value="PERMEASE-RELATED"/>
    <property type="match status" value="1"/>
</dbReference>
<feature type="transmembrane region" description="Helical" evidence="7">
    <location>
        <begin position="156"/>
        <end position="179"/>
    </location>
</feature>
<feature type="transmembrane region" description="Helical" evidence="7">
    <location>
        <begin position="98"/>
        <end position="118"/>
    </location>
</feature>
<evidence type="ECO:0000256" key="4">
    <source>
        <dbReference type="ARBA" id="ARBA00022989"/>
    </source>
</evidence>
<feature type="transmembrane region" description="Helical" evidence="7">
    <location>
        <begin position="331"/>
        <end position="351"/>
    </location>
</feature>
<keyword evidence="3 7" id="KW-0812">Transmembrane</keyword>
<comment type="caution">
    <text evidence="9">The sequence shown here is derived from an EMBL/GenBank/DDBJ whole genome shotgun (WGS) entry which is preliminary data.</text>
</comment>
<feature type="transmembrane region" description="Helical" evidence="7">
    <location>
        <begin position="295"/>
        <end position="319"/>
    </location>
</feature>
<dbReference type="Proteomes" id="UP001302126">
    <property type="component" value="Unassembled WGS sequence"/>
</dbReference>
<dbReference type="PANTHER" id="PTHR43791:SF36">
    <property type="entry name" value="TRANSPORTER, PUTATIVE (AFU_ORTHOLOGUE AFUA_6G08340)-RELATED"/>
    <property type="match status" value="1"/>
</dbReference>
<keyword evidence="10" id="KW-1185">Reference proteome</keyword>
<feature type="transmembrane region" description="Helical" evidence="7">
    <location>
        <begin position="450"/>
        <end position="469"/>
    </location>
</feature>
<dbReference type="Gene3D" id="1.20.1250.20">
    <property type="entry name" value="MFS general substrate transporter like domains"/>
    <property type="match status" value="2"/>
</dbReference>
<evidence type="ECO:0000256" key="6">
    <source>
        <dbReference type="SAM" id="MobiDB-lite"/>
    </source>
</evidence>
<evidence type="ECO:0000313" key="10">
    <source>
        <dbReference type="Proteomes" id="UP001302126"/>
    </source>
</evidence>
<feature type="transmembrane region" description="Helical" evidence="7">
    <location>
        <begin position="191"/>
        <end position="211"/>
    </location>
</feature>
<sequence>MVERVETRSAEGDPDGIVKTESRQPLSDAESGHAKNGLAAHQEVPLTTEEQAAEKKFLFKIDTIILPIIAAIYFLAALDRTDVGNAAVAGMTDQLHLSAAQLSYCVAFFYIGFLIFQLPGSILVRVLTPPIQLGTALVVWGGATAVMTVAQNWQTIAGLRVVVGSFEAFIQGAPLYLTFWYKPHELATRGAIFMSMTNVAGSMNGLIAFAIMRTLDGAHGIPAWRWIFLIEGVVSVGFGFLVFFILPTTPERVKRWFTPSEKEIALRRTREAFNIPDTRPNLGQLKATLRDTKTWFYSVMNGCASISQAAWASFLPVLLKLNGYTASEAQILSIPVYIAAGVSAIAMGYLSDRFRRRGVFVMGAFAVTAAGWLILILSKNKQLSYAGTYFIGIGSSPTVILMLAWMNNNIIGYTKKAGTLAVTSMVGHACAIAVTFSFRDGPNYYLGKGLSGGSAVVAVVTCFFFMRFVDKENARKTAEKDTPEANMARVMSVEEIYDAHPDFVYSK</sequence>
<dbReference type="GO" id="GO:0016020">
    <property type="term" value="C:membrane"/>
    <property type="evidence" value="ECO:0007669"/>
    <property type="project" value="UniProtKB-SubCell"/>
</dbReference>
<dbReference type="EMBL" id="MU864593">
    <property type="protein sequence ID" value="KAK4182953.1"/>
    <property type="molecule type" value="Genomic_DNA"/>
</dbReference>
<feature type="region of interest" description="Disordered" evidence="6">
    <location>
        <begin position="1"/>
        <end position="34"/>
    </location>
</feature>
<feature type="transmembrane region" description="Helical" evidence="7">
    <location>
        <begin position="417"/>
        <end position="438"/>
    </location>
</feature>
<feature type="transmembrane region" description="Helical" evidence="7">
    <location>
        <begin position="57"/>
        <end position="78"/>
    </location>
</feature>
<evidence type="ECO:0000256" key="3">
    <source>
        <dbReference type="ARBA" id="ARBA00022692"/>
    </source>
</evidence>
<dbReference type="SUPFAM" id="SSF103473">
    <property type="entry name" value="MFS general substrate transporter"/>
    <property type="match status" value="1"/>
</dbReference>
<keyword evidence="5 7" id="KW-0472">Membrane</keyword>
<reference evidence="9" key="1">
    <citation type="journal article" date="2023" name="Mol. Phylogenet. Evol.">
        <title>Genome-scale phylogeny and comparative genomics of the fungal order Sordariales.</title>
        <authorList>
            <person name="Hensen N."/>
            <person name="Bonometti L."/>
            <person name="Westerberg I."/>
            <person name="Brannstrom I.O."/>
            <person name="Guillou S."/>
            <person name="Cros-Aarteil S."/>
            <person name="Calhoun S."/>
            <person name="Haridas S."/>
            <person name="Kuo A."/>
            <person name="Mondo S."/>
            <person name="Pangilinan J."/>
            <person name="Riley R."/>
            <person name="LaButti K."/>
            <person name="Andreopoulos B."/>
            <person name="Lipzen A."/>
            <person name="Chen C."/>
            <person name="Yan M."/>
            <person name="Daum C."/>
            <person name="Ng V."/>
            <person name="Clum A."/>
            <person name="Steindorff A."/>
            <person name="Ohm R.A."/>
            <person name="Martin F."/>
            <person name="Silar P."/>
            <person name="Natvig D.O."/>
            <person name="Lalanne C."/>
            <person name="Gautier V."/>
            <person name="Ament-Velasquez S.L."/>
            <person name="Kruys A."/>
            <person name="Hutchinson M.I."/>
            <person name="Powell A.J."/>
            <person name="Barry K."/>
            <person name="Miller A.N."/>
            <person name="Grigoriev I.V."/>
            <person name="Debuchy R."/>
            <person name="Gladieux P."/>
            <person name="Hiltunen Thoren M."/>
            <person name="Johannesson H."/>
        </authorList>
    </citation>
    <scope>NUCLEOTIDE SEQUENCE</scope>
    <source>
        <strain evidence="9">PSN309</strain>
    </source>
</reference>
<feature type="compositionally biased region" description="Basic and acidic residues" evidence="6">
    <location>
        <begin position="1"/>
        <end position="22"/>
    </location>
</feature>
<dbReference type="InterPro" id="IPR036259">
    <property type="entry name" value="MFS_trans_sf"/>
</dbReference>
<feature type="transmembrane region" description="Helical" evidence="7">
    <location>
        <begin position="223"/>
        <end position="246"/>
    </location>
</feature>
<evidence type="ECO:0000256" key="2">
    <source>
        <dbReference type="ARBA" id="ARBA00022448"/>
    </source>
</evidence>
<organism evidence="9 10">
    <name type="scientific">Podospora australis</name>
    <dbReference type="NCBI Taxonomy" id="1536484"/>
    <lineage>
        <taxon>Eukaryota</taxon>
        <taxon>Fungi</taxon>
        <taxon>Dikarya</taxon>
        <taxon>Ascomycota</taxon>
        <taxon>Pezizomycotina</taxon>
        <taxon>Sordariomycetes</taxon>
        <taxon>Sordariomycetidae</taxon>
        <taxon>Sordariales</taxon>
        <taxon>Podosporaceae</taxon>
        <taxon>Podospora</taxon>
    </lineage>
</organism>
<gene>
    <name evidence="9" type="ORF">QBC35DRAFT_509018</name>
</gene>
<dbReference type="PROSITE" id="PS50850">
    <property type="entry name" value="MFS"/>
    <property type="match status" value="1"/>
</dbReference>
<accession>A0AAN6WJT8</accession>
<evidence type="ECO:0000313" key="9">
    <source>
        <dbReference type="EMBL" id="KAK4182953.1"/>
    </source>
</evidence>
<evidence type="ECO:0000256" key="5">
    <source>
        <dbReference type="ARBA" id="ARBA00023136"/>
    </source>
</evidence>
<keyword evidence="2" id="KW-0813">Transport</keyword>
<name>A0AAN6WJT8_9PEZI</name>
<evidence type="ECO:0000256" key="1">
    <source>
        <dbReference type="ARBA" id="ARBA00004141"/>
    </source>
</evidence>
<dbReference type="AlphaFoldDB" id="A0AAN6WJT8"/>
<reference evidence="9" key="2">
    <citation type="submission" date="2023-05" db="EMBL/GenBank/DDBJ databases">
        <authorList>
            <consortium name="Lawrence Berkeley National Laboratory"/>
            <person name="Steindorff A."/>
            <person name="Hensen N."/>
            <person name="Bonometti L."/>
            <person name="Westerberg I."/>
            <person name="Brannstrom I.O."/>
            <person name="Guillou S."/>
            <person name="Cros-Aarteil S."/>
            <person name="Calhoun S."/>
            <person name="Haridas S."/>
            <person name="Kuo A."/>
            <person name="Mondo S."/>
            <person name="Pangilinan J."/>
            <person name="Riley R."/>
            <person name="Labutti K."/>
            <person name="Andreopoulos B."/>
            <person name="Lipzen A."/>
            <person name="Chen C."/>
            <person name="Yanf M."/>
            <person name="Daum C."/>
            <person name="Ng V."/>
            <person name="Clum A."/>
            <person name="Ohm R."/>
            <person name="Martin F."/>
            <person name="Silar P."/>
            <person name="Natvig D."/>
            <person name="Lalanne C."/>
            <person name="Gautier V."/>
            <person name="Ament-Velasquez S.L."/>
            <person name="Kruys A."/>
            <person name="Hutchinson M.I."/>
            <person name="Powell A.J."/>
            <person name="Barry K."/>
            <person name="Miller A.N."/>
            <person name="Grigoriev I.V."/>
            <person name="Debuchy R."/>
            <person name="Gladieux P."/>
            <person name="Thoren M.H."/>
            <person name="Johannesson H."/>
        </authorList>
    </citation>
    <scope>NUCLEOTIDE SEQUENCE</scope>
    <source>
        <strain evidence="9">PSN309</strain>
    </source>
</reference>
<comment type="subcellular location">
    <subcellularLocation>
        <location evidence="1">Membrane</location>
        <topology evidence="1">Multi-pass membrane protein</topology>
    </subcellularLocation>
</comment>
<feature type="domain" description="Major facilitator superfamily (MFS) profile" evidence="8">
    <location>
        <begin position="65"/>
        <end position="507"/>
    </location>
</feature>
<dbReference type="Pfam" id="PF07690">
    <property type="entry name" value="MFS_1"/>
    <property type="match status" value="1"/>
</dbReference>
<feature type="transmembrane region" description="Helical" evidence="7">
    <location>
        <begin position="358"/>
        <end position="377"/>
    </location>
</feature>
<feature type="transmembrane region" description="Helical" evidence="7">
    <location>
        <begin position="383"/>
        <end position="405"/>
    </location>
</feature>
<keyword evidence="4 7" id="KW-1133">Transmembrane helix</keyword>
<protein>
    <submittedName>
        <fullName evidence="9">Transporter</fullName>
    </submittedName>
</protein>
<evidence type="ECO:0000256" key="7">
    <source>
        <dbReference type="SAM" id="Phobius"/>
    </source>
</evidence>
<evidence type="ECO:0000259" key="8">
    <source>
        <dbReference type="PROSITE" id="PS50850"/>
    </source>
</evidence>
<dbReference type="GO" id="GO:0022857">
    <property type="term" value="F:transmembrane transporter activity"/>
    <property type="evidence" value="ECO:0007669"/>
    <property type="project" value="InterPro"/>
</dbReference>